<evidence type="ECO:0000313" key="2">
    <source>
        <dbReference type="Proteomes" id="UP000466848"/>
    </source>
</evidence>
<dbReference type="EMBL" id="CP048649">
    <property type="protein sequence ID" value="QIB69003.1"/>
    <property type="molecule type" value="Genomic_DNA"/>
</dbReference>
<sequence>MRKKIAVILCMVLGATTFFGCSAAEIGYLSMNKEISTLASCEFSGATEIYYDADAIKGFLTQVEGSEAFLTDAQEELDKFTGQKTIQVNFEGRQQLLEKDLRYEINLKAKLDGREWDLGRLYMDSTKGIYVERDMLIKLYLMSKELLPEYKDSYFYSAAYEKDLRNALGTSEYVEVVNAEGTMGYLTGGIYGDSVYASEELLNMVFNSLENIFKGYTSGAVSSVQGGYSLSLSGEQLIPMTSSCLDYISSNLDSVVDGFYKLMMDVEKWSGEESETWKQPMSKEERTELASQLSATKGQLDYLYKSGQLDLIKPLKLTETVKKSGNTYTTEKNLSMTYQGKSLFYIKSQGSLMKKDVNISIPAVGTPVVEISQRLDQLEASYNPVVAAKISWVKSRGSAAEYGDDYDEYWDDYNYCDIYYTRALRSPLSSEEEYDWLEYKNINKELYVPLRAIGEALGQEIGWDNGSQTAYGVQAGKRIDLNGVLDADTVYVKVREFEKLGYQVQYDGSNPEIHVVNIKKI</sequence>
<protein>
    <submittedName>
        <fullName evidence="1">Copper amine oxidase N-terminal domain-containing protein</fullName>
    </submittedName>
</protein>
<evidence type="ECO:0000313" key="1">
    <source>
        <dbReference type="EMBL" id="QIB69003.1"/>
    </source>
</evidence>
<gene>
    <name evidence="1" type="ORF">Ami103574_06550</name>
</gene>
<dbReference type="KEGG" id="abut:Ami103574_06550"/>
<proteinExistence type="predicted"/>
<name>A0A858BSX0_9FIRM</name>
<dbReference type="PROSITE" id="PS51257">
    <property type="entry name" value="PROKAR_LIPOPROTEIN"/>
    <property type="match status" value="1"/>
</dbReference>
<dbReference type="SUPFAM" id="SSF55383">
    <property type="entry name" value="Copper amine oxidase, domain N"/>
    <property type="match status" value="1"/>
</dbReference>
<keyword evidence="2" id="KW-1185">Reference proteome</keyword>
<dbReference type="Proteomes" id="UP000466848">
    <property type="component" value="Chromosome"/>
</dbReference>
<dbReference type="InterPro" id="IPR036582">
    <property type="entry name" value="Mao_N_sf"/>
</dbReference>
<dbReference type="RefSeq" id="WP_163065876.1">
    <property type="nucleotide sequence ID" value="NZ_CP048649.1"/>
</dbReference>
<organism evidence="1 2">
    <name type="scientific">Aminipila butyrica</name>
    <dbReference type="NCBI Taxonomy" id="433296"/>
    <lineage>
        <taxon>Bacteria</taxon>
        <taxon>Bacillati</taxon>
        <taxon>Bacillota</taxon>
        <taxon>Clostridia</taxon>
        <taxon>Peptostreptococcales</taxon>
        <taxon>Anaerovoracaceae</taxon>
        <taxon>Aminipila</taxon>
    </lineage>
</organism>
<dbReference type="AlphaFoldDB" id="A0A858BSX0"/>
<accession>A0A858BSX0</accession>
<reference evidence="1 2" key="1">
    <citation type="submission" date="2020-02" db="EMBL/GenBank/DDBJ databases">
        <authorList>
            <person name="Kim Y.B."/>
            <person name="Roh S.W."/>
        </authorList>
    </citation>
    <scope>NUCLEOTIDE SEQUENCE [LARGE SCALE GENOMIC DNA]</scope>
    <source>
        <strain evidence="1 2">DSM 103574</strain>
    </source>
</reference>